<evidence type="ECO:0000313" key="2">
    <source>
        <dbReference type="Proteomes" id="UP001497516"/>
    </source>
</evidence>
<dbReference type="AlphaFoldDB" id="A0AAV2EE99"/>
<protein>
    <submittedName>
        <fullName evidence="1">Uncharacterized protein</fullName>
    </submittedName>
</protein>
<dbReference type="Proteomes" id="UP001497516">
    <property type="component" value="Chromosome 4"/>
</dbReference>
<sequence>MYIDGFAGESRFRSPFTTPSLACYLLNPSAVSSAVRLSPHFPIRRLKIPRRRVGIISKYGHLFNTLGKFHIDKVHERFIVRK</sequence>
<reference evidence="1 2" key="1">
    <citation type="submission" date="2024-04" db="EMBL/GenBank/DDBJ databases">
        <authorList>
            <person name="Fracassetti M."/>
        </authorList>
    </citation>
    <scope>NUCLEOTIDE SEQUENCE [LARGE SCALE GENOMIC DNA]</scope>
</reference>
<name>A0AAV2EE99_9ROSI</name>
<evidence type="ECO:0000313" key="1">
    <source>
        <dbReference type="EMBL" id="CAL1384013.1"/>
    </source>
</evidence>
<dbReference type="EMBL" id="OZ034817">
    <property type="protein sequence ID" value="CAL1384013.1"/>
    <property type="molecule type" value="Genomic_DNA"/>
</dbReference>
<proteinExistence type="predicted"/>
<keyword evidence="2" id="KW-1185">Reference proteome</keyword>
<gene>
    <name evidence="1" type="ORF">LTRI10_LOCUS25248</name>
</gene>
<organism evidence="1 2">
    <name type="scientific">Linum trigynum</name>
    <dbReference type="NCBI Taxonomy" id="586398"/>
    <lineage>
        <taxon>Eukaryota</taxon>
        <taxon>Viridiplantae</taxon>
        <taxon>Streptophyta</taxon>
        <taxon>Embryophyta</taxon>
        <taxon>Tracheophyta</taxon>
        <taxon>Spermatophyta</taxon>
        <taxon>Magnoliopsida</taxon>
        <taxon>eudicotyledons</taxon>
        <taxon>Gunneridae</taxon>
        <taxon>Pentapetalae</taxon>
        <taxon>rosids</taxon>
        <taxon>fabids</taxon>
        <taxon>Malpighiales</taxon>
        <taxon>Linaceae</taxon>
        <taxon>Linum</taxon>
    </lineage>
</organism>
<accession>A0AAV2EE99</accession>